<evidence type="ECO:0000256" key="4">
    <source>
        <dbReference type="ARBA" id="ARBA00022677"/>
    </source>
</evidence>
<evidence type="ECO:0000256" key="2">
    <source>
        <dbReference type="ARBA" id="ARBA00008300"/>
    </source>
</evidence>
<dbReference type="EC" id="3.1.1.13" evidence="7"/>
<dbReference type="EnsemblMetazoa" id="XM_019915831.1">
    <property type="protein sequence ID" value="XP_019771390.1"/>
    <property type="gene ID" value="LOC109545257"/>
</dbReference>
<evidence type="ECO:0000256" key="9">
    <source>
        <dbReference type="SAM" id="Phobius"/>
    </source>
</evidence>
<keyword evidence="4" id="KW-0551">Lipid droplet</keyword>
<dbReference type="InterPro" id="IPR029058">
    <property type="entry name" value="AB_hydrolase_fold"/>
</dbReference>
<comment type="similarity">
    <text evidence="2">Belongs to the AB hydrolase superfamily. LDAH family.</text>
</comment>
<evidence type="ECO:0000256" key="6">
    <source>
        <dbReference type="ARBA" id="ARBA00031924"/>
    </source>
</evidence>
<dbReference type="GO" id="GO:0005811">
    <property type="term" value="C:lipid droplet"/>
    <property type="evidence" value="ECO:0007669"/>
    <property type="project" value="UniProtKB-SubCell"/>
</dbReference>
<evidence type="ECO:0000256" key="8">
    <source>
        <dbReference type="ARBA" id="ARBA00049527"/>
    </source>
</evidence>
<reference evidence="11" key="1">
    <citation type="journal article" date="2013" name="Genome Biol.">
        <title>Draft genome of the mountain pine beetle, Dendroctonus ponderosae Hopkins, a major forest pest.</title>
        <authorList>
            <person name="Keeling C.I."/>
            <person name="Yuen M.M."/>
            <person name="Liao N.Y."/>
            <person name="Docking T.R."/>
            <person name="Chan S.K."/>
            <person name="Taylor G.A."/>
            <person name="Palmquist D.L."/>
            <person name="Jackman S.D."/>
            <person name="Nguyen A."/>
            <person name="Li M."/>
            <person name="Henderson H."/>
            <person name="Janes J.K."/>
            <person name="Zhao Y."/>
            <person name="Pandoh P."/>
            <person name="Moore R."/>
            <person name="Sperling F.A."/>
            <person name="Huber D.P."/>
            <person name="Birol I."/>
            <person name="Jones S.J."/>
            <person name="Bohlmann J."/>
        </authorList>
    </citation>
    <scope>NUCLEOTIDE SEQUENCE</scope>
</reference>
<keyword evidence="9" id="KW-0812">Transmembrane</keyword>
<evidence type="ECO:0000256" key="3">
    <source>
        <dbReference type="ARBA" id="ARBA00019242"/>
    </source>
</evidence>
<keyword evidence="9" id="KW-0472">Membrane</keyword>
<dbReference type="PANTHER" id="PTHR13390">
    <property type="entry name" value="LIPASE"/>
    <property type="match status" value="1"/>
</dbReference>
<accession>A0AAR5QDT5</accession>
<organism evidence="10 11">
    <name type="scientific">Dendroctonus ponderosae</name>
    <name type="common">Mountain pine beetle</name>
    <dbReference type="NCBI Taxonomy" id="77166"/>
    <lineage>
        <taxon>Eukaryota</taxon>
        <taxon>Metazoa</taxon>
        <taxon>Ecdysozoa</taxon>
        <taxon>Arthropoda</taxon>
        <taxon>Hexapoda</taxon>
        <taxon>Insecta</taxon>
        <taxon>Pterygota</taxon>
        <taxon>Neoptera</taxon>
        <taxon>Endopterygota</taxon>
        <taxon>Coleoptera</taxon>
        <taxon>Polyphaga</taxon>
        <taxon>Cucujiformia</taxon>
        <taxon>Curculionidae</taxon>
        <taxon>Scolytinae</taxon>
        <taxon>Dendroctonus</taxon>
    </lineage>
</organism>
<dbReference type="GO" id="GO:0004771">
    <property type="term" value="F:sterol ester esterase activity"/>
    <property type="evidence" value="ECO:0007669"/>
    <property type="project" value="UniProtKB-EC"/>
</dbReference>
<evidence type="ECO:0000256" key="1">
    <source>
        <dbReference type="ARBA" id="ARBA00004502"/>
    </source>
</evidence>
<protein>
    <recommendedName>
        <fullName evidence="3">Lipid droplet-associated hydrolase</fullName>
        <ecNumber evidence="7">3.1.1.13</ecNumber>
    </recommendedName>
    <alternativeName>
        <fullName evidence="6">Lipid droplet-associated serine hydrolase</fullName>
    </alternativeName>
</protein>
<keyword evidence="5" id="KW-0378">Hydrolase</keyword>
<evidence type="ECO:0000313" key="11">
    <source>
        <dbReference type="Proteomes" id="UP000019118"/>
    </source>
</evidence>
<comment type="subcellular location">
    <subcellularLocation>
        <location evidence="1">Lipid droplet</location>
    </subcellularLocation>
</comment>
<dbReference type="InterPro" id="IPR019363">
    <property type="entry name" value="LDAH"/>
</dbReference>
<dbReference type="SUPFAM" id="SSF53474">
    <property type="entry name" value="alpha/beta-Hydrolases"/>
    <property type="match status" value="1"/>
</dbReference>
<dbReference type="Pfam" id="PF10230">
    <property type="entry name" value="LIDHydrolase"/>
    <property type="match status" value="1"/>
</dbReference>
<keyword evidence="9" id="KW-1133">Transmembrane helix</keyword>
<dbReference type="AlphaFoldDB" id="A0AAR5QDT5"/>
<dbReference type="GO" id="GO:0019915">
    <property type="term" value="P:lipid storage"/>
    <property type="evidence" value="ECO:0007669"/>
    <property type="project" value="InterPro"/>
</dbReference>
<evidence type="ECO:0000256" key="7">
    <source>
        <dbReference type="ARBA" id="ARBA00039150"/>
    </source>
</evidence>
<dbReference type="PANTHER" id="PTHR13390:SF0">
    <property type="entry name" value="LIPID DROPLET-ASSOCIATED HYDROLASE"/>
    <property type="match status" value="1"/>
</dbReference>
<feature type="transmembrane region" description="Helical" evidence="9">
    <location>
        <begin position="173"/>
        <end position="200"/>
    </location>
</feature>
<keyword evidence="11" id="KW-1185">Reference proteome</keyword>
<name>A0AAR5QDT5_DENPD</name>
<evidence type="ECO:0000256" key="5">
    <source>
        <dbReference type="ARBA" id="ARBA00022801"/>
    </source>
</evidence>
<reference evidence="10" key="2">
    <citation type="submission" date="2024-08" db="UniProtKB">
        <authorList>
            <consortium name="EnsemblMetazoa"/>
        </authorList>
    </citation>
    <scope>IDENTIFICATION</scope>
</reference>
<dbReference type="KEGG" id="dpa:109545257"/>
<gene>
    <name evidence="10" type="primary">109545257</name>
</gene>
<evidence type="ECO:0000313" key="10">
    <source>
        <dbReference type="EnsemblMetazoa" id="XP_019771390.1"/>
    </source>
</evidence>
<dbReference type="Gene3D" id="3.40.50.1820">
    <property type="entry name" value="alpha/beta hydrolase"/>
    <property type="match status" value="1"/>
</dbReference>
<dbReference type="Proteomes" id="UP000019118">
    <property type="component" value="Unassembled WGS sequence"/>
</dbReference>
<proteinExistence type="inferred from homology"/>
<sequence length="309" mass="35496">MLILIVSMNEAFVEVNGVRTKIATWGRWIEESPATIKELIILIPGNPGVVGFYKQFANSLYEKTDIPVWCLSHAGHNLAENSITKLPNFTEHRNLYGLKGQVKHKVDFLEKYLPHDAKVYLIGHSIGSYMALEVLNYPGINSKIIKTYLLFPTIERMAVTKNGKFLNTFVRPLVWLLLFCSWIFTVLPNFLANFLLYIYMIISNVPCQSQMGNIKELLKPGVLRRVFFLAFEEMDQVLERNDKILHDNIDKVKLYYGKTDGWAPEEFYGKIKQDLPNVDAELTNICHTFVFNHSVDVAATVCKWIKSTK</sequence>
<comment type="catalytic activity">
    <reaction evidence="8">
        <text>a cholesterol ester + H2O = cholesterol + a fatty acid + H(+)</text>
        <dbReference type="Rhea" id="RHEA:36403"/>
        <dbReference type="ChEBI" id="CHEBI:15377"/>
        <dbReference type="ChEBI" id="CHEBI:15378"/>
        <dbReference type="ChEBI" id="CHEBI:16113"/>
        <dbReference type="ChEBI" id="CHEBI:17002"/>
        <dbReference type="ChEBI" id="CHEBI:28868"/>
        <dbReference type="EC" id="3.1.1.13"/>
    </reaction>
    <physiologicalReaction direction="left-to-right" evidence="8">
        <dbReference type="Rhea" id="RHEA:36404"/>
    </physiologicalReaction>
</comment>